<keyword evidence="1" id="KW-1133">Transmembrane helix</keyword>
<evidence type="ECO:0000313" key="3">
    <source>
        <dbReference type="Proteomes" id="UP000664034"/>
    </source>
</evidence>
<dbReference type="Pfam" id="PF26314">
    <property type="entry name" value="MptA_B_family"/>
    <property type="match status" value="1"/>
</dbReference>
<proteinExistence type="predicted"/>
<evidence type="ECO:0000256" key="1">
    <source>
        <dbReference type="SAM" id="Phobius"/>
    </source>
</evidence>
<feature type="transmembrane region" description="Helical" evidence="1">
    <location>
        <begin position="76"/>
        <end position="96"/>
    </location>
</feature>
<name>A0A939GKT3_9BACT</name>
<gene>
    <name evidence="2" type="ORF">J2I47_16925</name>
</gene>
<dbReference type="RefSeq" id="WP_207365768.1">
    <property type="nucleotide sequence ID" value="NZ_JAFMYV010000008.1"/>
</dbReference>
<protein>
    <recommendedName>
        <fullName evidence="4">DUF2029 domain-containing protein</fullName>
    </recommendedName>
</protein>
<accession>A0A939GKT3</accession>
<feature type="transmembrane region" description="Helical" evidence="1">
    <location>
        <begin position="317"/>
        <end position="339"/>
    </location>
</feature>
<feature type="transmembrane region" description="Helical" evidence="1">
    <location>
        <begin position="287"/>
        <end position="305"/>
    </location>
</feature>
<keyword evidence="1" id="KW-0472">Membrane</keyword>
<feature type="transmembrane region" description="Helical" evidence="1">
    <location>
        <begin position="224"/>
        <end position="241"/>
    </location>
</feature>
<feature type="transmembrane region" description="Helical" evidence="1">
    <location>
        <begin position="253"/>
        <end position="281"/>
    </location>
</feature>
<feature type="transmembrane region" description="Helical" evidence="1">
    <location>
        <begin position="12"/>
        <end position="30"/>
    </location>
</feature>
<comment type="caution">
    <text evidence="2">The sequence shown here is derived from an EMBL/GenBank/DDBJ whole genome shotgun (WGS) entry which is preliminary data.</text>
</comment>
<evidence type="ECO:0000313" key="2">
    <source>
        <dbReference type="EMBL" id="MBO0938238.1"/>
    </source>
</evidence>
<organism evidence="2 3">
    <name type="scientific">Fibrella rubiginis</name>
    <dbReference type="NCBI Taxonomy" id="2817060"/>
    <lineage>
        <taxon>Bacteria</taxon>
        <taxon>Pseudomonadati</taxon>
        <taxon>Bacteroidota</taxon>
        <taxon>Cytophagia</taxon>
        <taxon>Cytophagales</taxon>
        <taxon>Spirosomataceae</taxon>
        <taxon>Fibrella</taxon>
    </lineage>
</organism>
<reference evidence="2" key="1">
    <citation type="submission" date="2021-03" db="EMBL/GenBank/DDBJ databases">
        <title>Fibrella sp. HMF5335 genome sequencing and assembly.</title>
        <authorList>
            <person name="Kang H."/>
            <person name="Kim H."/>
            <person name="Bae S."/>
            <person name="Joh K."/>
        </authorList>
    </citation>
    <scope>NUCLEOTIDE SEQUENCE</scope>
    <source>
        <strain evidence="2">HMF5335</strain>
    </source>
</reference>
<sequence>MTSTPTLFHVSLTRWGWLILSACLYWLLGYNTSRPQFSMLIGLYLLLLWSYSLRIRPLFNKALPNPTDTVHYKTDHFLFSAAVAFRVLLLVAMPALSEDYARFIWDGRLLLGGINPFQYLPVELMAGGVAPTFSPDPVLYQLLNSPNYYTVYPPLNQAMFALAAGLSPHSLLGSVIWLRVPILLAEIGSLRLMKQLLSRAGRNPNLALLYELNPLVILELTGNVHFEAVMVFFVLLALWLWQQHGATNRGQLLSAVALALAICTKLLPLLLLPVVVAQLGWRRGLRYAAITGGFAILLFLPFFNIDMIRNMLQSIDLYFRMFEFNASIYYLIRAVGYWLAGYNVLSAIGLWISVVTTVALLTIAFSRKHPSAVRVLWMLTGYFAMATTVHPWYITSLVAVAVFTITDRWQFRYPLLWSGVVWLSYAAYRQLPVREDNLLIIIEYGSVLLMLVLDMYRYKSAQKSYAEAPVEV</sequence>
<keyword evidence="3" id="KW-1185">Reference proteome</keyword>
<dbReference type="AlphaFoldDB" id="A0A939GKT3"/>
<evidence type="ECO:0008006" key="4">
    <source>
        <dbReference type="Google" id="ProtNLM"/>
    </source>
</evidence>
<dbReference type="Proteomes" id="UP000664034">
    <property type="component" value="Unassembled WGS sequence"/>
</dbReference>
<feature type="transmembrane region" description="Helical" evidence="1">
    <location>
        <begin position="345"/>
        <end position="365"/>
    </location>
</feature>
<feature type="transmembrane region" description="Helical" evidence="1">
    <location>
        <begin position="411"/>
        <end position="428"/>
    </location>
</feature>
<feature type="transmembrane region" description="Helical" evidence="1">
    <location>
        <begin position="437"/>
        <end position="456"/>
    </location>
</feature>
<feature type="transmembrane region" description="Helical" evidence="1">
    <location>
        <begin position="377"/>
        <end position="405"/>
    </location>
</feature>
<keyword evidence="1" id="KW-0812">Transmembrane</keyword>
<feature type="transmembrane region" description="Helical" evidence="1">
    <location>
        <begin position="37"/>
        <end position="56"/>
    </location>
</feature>
<dbReference type="EMBL" id="JAFMYV010000008">
    <property type="protein sequence ID" value="MBO0938238.1"/>
    <property type="molecule type" value="Genomic_DNA"/>
</dbReference>